<protein>
    <submittedName>
        <fullName evidence="2">Kanamycin acetyltransferase</fullName>
    </submittedName>
</protein>
<evidence type="ECO:0000313" key="3">
    <source>
        <dbReference type="Proteomes" id="UP000254150"/>
    </source>
</evidence>
<feature type="compositionally biased region" description="Low complexity" evidence="1">
    <location>
        <begin position="82"/>
        <end position="96"/>
    </location>
</feature>
<sequence>MPRGERVVLRSTVPAGADLLDRTVREPEVALRRPPPEDHARVLAVLVEGEAAGAIRFGEETAPEFRHAAPTSSRRSGDTGRARAPAPCAPWPGGWWTSAATTGR</sequence>
<organism evidence="2 3">
    <name type="scientific">Streptomyces griseus</name>
    <dbReference type="NCBI Taxonomy" id="1911"/>
    <lineage>
        <taxon>Bacteria</taxon>
        <taxon>Bacillati</taxon>
        <taxon>Actinomycetota</taxon>
        <taxon>Actinomycetes</taxon>
        <taxon>Kitasatosporales</taxon>
        <taxon>Streptomycetaceae</taxon>
        <taxon>Streptomyces</taxon>
    </lineage>
</organism>
<name>A0A380MRA4_STRGR</name>
<dbReference type="AlphaFoldDB" id="A0A380MRA4"/>
<proteinExistence type="predicted"/>
<dbReference type="Proteomes" id="UP000254150">
    <property type="component" value="Unassembled WGS sequence"/>
</dbReference>
<dbReference type="GO" id="GO:0016740">
    <property type="term" value="F:transferase activity"/>
    <property type="evidence" value="ECO:0007669"/>
    <property type="project" value="UniProtKB-KW"/>
</dbReference>
<gene>
    <name evidence="2" type="ORF">NCTC7807_01059</name>
</gene>
<dbReference type="EMBL" id="UHID01000001">
    <property type="protein sequence ID" value="SUO94808.1"/>
    <property type="molecule type" value="Genomic_DNA"/>
</dbReference>
<evidence type="ECO:0000256" key="1">
    <source>
        <dbReference type="SAM" id="MobiDB-lite"/>
    </source>
</evidence>
<accession>A0A380MRA4</accession>
<feature type="region of interest" description="Disordered" evidence="1">
    <location>
        <begin position="64"/>
        <end position="104"/>
    </location>
</feature>
<keyword evidence="2" id="KW-0808">Transferase</keyword>
<evidence type="ECO:0000313" key="2">
    <source>
        <dbReference type="EMBL" id="SUO94808.1"/>
    </source>
</evidence>
<reference evidence="2 3" key="1">
    <citation type="submission" date="2018-06" db="EMBL/GenBank/DDBJ databases">
        <authorList>
            <consortium name="Pathogen Informatics"/>
            <person name="Doyle S."/>
        </authorList>
    </citation>
    <scope>NUCLEOTIDE SEQUENCE [LARGE SCALE GENOMIC DNA]</scope>
    <source>
        <strain evidence="2 3">NCTC7807</strain>
    </source>
</reference>